<evidence type="ECO:0000313" key="6">
    <source>
        <dbReference type="Proteomes" id="UP001444661"/>
    </source>
</evidence>
<dbReference type="Proteomes" id="UP001444661">
    <property type="component" value="Unassembled WGS sequence"/>
</dbReference>
<organism evidence="5 6">
    <name type="scientific">Apiospora rasikravindrae</name>
    <dbReference type="NCBI Taxonomy" id="990691"/>
    <lineage>
        <taxon>Eukaryota</taxon>
        <taxon>Fungi</taxon>
        <taxon>Dikarya</taxon>
        <taxon>Ascomycota</taxon>
        <taxon>Pezizomycotina</taxon>
        <taxon>Sordariomycetes</taxon>
        <taxon>Xylariomycetidae</taxon>
        <taxon>Amphisphaeriales</taxon>
        <taxon>Apiosporaceae</taxon>
        <taxon>Apiospora</taxon>
    </lineage>
</organism>
<evidence type="ECO:0000259" key="4">
    <source>
        <dbReference type="Pfam" id="PF01764"/>
    </source>
</evidence>
<dbReference type="InterPro" id="IPR002921">
    <property type="entry name" value="Fungal_lipase-type"/>
</dbReference>
<dbReference type="InterPro" id="IPR029058">
    <property type="entry name" value="AB_hydrolase_fold"/>
</dbReference>
<keyword evidence="1 3" id="KW-0732">Signal</keyword>
<evidence type="ECO:0000256" key="1">
    <source>
        <dbReference type="ARBA" id="ARBA00022729"/>
    </source>
</evidence>
<evidence type="ECO:0000256" key="3">
    <source>
        <dbReference type="SAM" id="SignalP"/>
    </source>
</evidence>
<dbReference type="Gene3D" id="3.40.50.1820">
    <property type="entry name" value="alpha/beta hydrolase"/>
    <property type="match status" value="2"/>
</dbReference>
<dbReference type="PANTHER" id="PTHR46640:SF1">
    <property type="entry name" value="FUNGAL LIPASE-LIKE DOMAIN-CONTAINING PROTEIN-RELATED"/>
    <property type="match status" value="1"/>
</dbReference>
<proteinExistence type="predicted"/>
<evidence type="ECO:0000256" key="2">
    <source>
        <dbReference type="ARBA" id="ARBA00022801"/>
    </source>
</evidence>
<sequence length="324" mass="35051">MLLCHRLHILAVILGWALLPIQCLTIPPPQQARGLLHRRDDRAPDPIDPKIFDAILHYATYAGTYLSAPCKQPPLGAAVVAFTQNDTTATQQTIFRHSDDREVVLAFPGTANPTDIGTDLNFPHTPHPACDGCNVHQGVYEGWLSVAGQTMAQVKTAMQETPDFKFIIIGHRLVRTDSLTIGGGGSLGGGLANLAYVDMQRAGMKVDLVVSFGELAVGNQQYADHVDKIAGASDDNIGMFWRVTHSNDGVPLLPPNALTSIIGQDFIQHRTEFWAQDGPDGETANASTTFRCYGQMSQACNTGQGGIGINPAHVFYPYTVFNQT</sequence>
<keyword evidence="2" id="KW-0378">Hydrolase</keyword>
<dbReference type="Pfam" id="PF01764">
    <property type="entry name" value="Lipase_3"/>
    <property type="match status" value="2"/>
</dbReference>
<dbReference type="InterPro" id="IPR051299">
    <property type="entry name" value="AB_hydrolase_lip/est"/>
</dbReference>
<feature type="domain" description="Fungal lipase-type" evidence="4">
    <location>
        <begin position="104"/>
        <end position="171"/>
    </location>
</feature>
<dbReference type="PANTHER" id="PTHR46640">
    <property type="entry name" value="TRIACYLGLYCEROL LIPASE, PUTATIVE (AFU_ORTHOLOGUE AFUA_6G06510)-RELATED"/>
    <property type="match status" value="1"/>
</dbReference>
<dbReference type="EMBL" id="JAQQWK010000009">
    <property type="protein sequence ID" value="KAK8034068.1"/>
    <property type="molecule type" value="Genomic_DNA"/>
</dbReference>
<dbReference type="SUPFAM" id="SSF53474">
    <property type="entry name" value="alpha/beta-Hydrolases"/>
    <property type="match status" value="1"/>
</dbReference>
<name>A0ABR1SKQ6_9PEZI</name>
<feature type="signal peptide" evidence="3">
    <location>
        <begin position="1"/>
        <end position="23"/>
    </location>
</feature>
<evidence type="ECO:0000313" key="5">
    <source>
        <dbReference type="EMBL" id="KAK8034068.1"/>
    </source>
</evidence>
<accession>A0ABR1SKQ6</accession>
<dbReference type="CDD" id="cd00519">
    <property type="entry name" value="Lipase_3"/>
    <property type="match status" value="1"/>
</dbReference>
<reference evidence="5 6" key="1">
    <citation type="submission" date="2023-01" db="EMBL/GenBank/DDBJ databases">
        <title>Analysis of 21 Apiospora genomes using comparative genomics revels a genus with tremendous synthesis potential of carbohydrate active enzymes and secondary metabolites.</title>
        <authorList>
            <person name="Sorensen T."/>
        </authorList>
    </citation>
    <scope>NUCLEOTIDE SEQUENCE [LARGE SCALE GENOMIC DNA]</scope>
    <source>
        <strain evidence="5 6">CBS 33761</strain>
    </source>
</reference>
<feature type="domain" description="Fungal lipase-type" evidence="4">
    <location>
        <begin position="184"/>
        <end position="256"/>
    </location>
</feature>
<feature type="chain" id="PRO_5047167860" evidence="3">
    <location>
        <begin position="24"/>
        <end position="324"/>
    </location>
</feature>
<keyword evidence="6" id="KW-1185">Reference proteome</keyword>
<comment type="caution">
    <text evidence="5">The sequence shown here is derived from an EMBL/GenBank/DDBJ whole genome shotgun (WGS) entry which is preliminary data.</text>
</comment>
<protein>
    <submittedName>
        <fullName evidence="5">Lipase- class 3</fullName>
    </submittedName>
</protein>
<gene>
    <name evidence="5" type="ORF">PG993_009063</name>
</gene>